<dbReference type="PANTHER" id="PTHR43135">
    <property type="entry name" value="ALPHA-D-RIBOSE 1-METHYLPHOSPHONATE 5-TRIPHOSPHATE DIPHOSPHATASE"/>
    <property type="match status" value="1"/>
</dbReference>
<dbReference type="SUPFAM" id="SSF51338">
    <property type="entry name" value="Composite domain of metallo-dependent hydrolases"/>
    <property type="match status" value="1"/>
</dbReference>
<dbReference type="InterPro" id="IPR051781">
    <property type="entry name" value="Metallo-dep_Hydrolase"/>
</dbReference>
<dbReference type="OrthoDB" id="10258955at2759"/>
<feature type="compositionally biased region" description="Basic and acidic residues" evidence="1">
    <location>
        <begin position="570"/>
        <end position="579"/>
    </location>
</feature>
<feature type="compositionally biased region" description="Low complexity" evidence="1">
    <location>
        <begin position="979"/>
        <end position="1013"/>
    </location>
</feature>
<evidence type="ECO:0000313" key="4">
    <source>
        <dbReference type="Proteomes" id="UP000053890"/>
    </source>
</evidence>
<dbReference type="OMA" id="RGQVHVH"/>
<feature type="region of interest" description="Disordered" evidence="1">
    <location>
        <begin position="1"/>
        <end position="36"/>
    </location>
</feature>
<keyword evidence="4" id="KW-1185">Reference proteome</keyword>
<feature type="domain" description="Amidohydrolase-related" evidence="2">
    <location>
        <begin position="291"/>
        <end position="541"/>
    </location>
</feature>
<feature type="region of interest" description="Disordered" evidence="1">
    <location>
        <begin position="549"/>
        <end position="591"/>
    </location>
</feature>
<proteinExistence type="predicted"/>
<dbReference type="STRING" id="578459.A0A194S9S6"/>
<name>A0A194S9S6_RHOGW</name>
<dbReference type="AlphaFoldDB" id="A0A194S9S6"/>
<dbReference type="Gene3D" id="3.20.20.140">
    <property type="entry name" value="Metal-dependent hydrolases"/>
    <property type="match status" value="2"/>
</dbReference>
<dbReference type="RefSeq" id="XP_018273264.1">
    <property type="nucleotide sequence ID" value="XM_018413221.1"/>
</dbReference>
<accession>A0A194S9S6</accession>
<dbReference type="InterPro" id="IPR011059">
    <property type="entry name" value="Metal-dep_hydrolase_composite"/>
</dbReference>
<dbReference type="PANTHER" id="PTHR43135:SF3">
    <property type="entry name" value="ALPHA-D-RIBOSE 1-METHYLPHOSPHONATE 5-TRIPHOSPHATE DIPHOSPHATASE"/>
    <property type="match status" value="1"/>
</dbReference>
<feature type="region of interest" description="Disordered" evidence="1">
    <location>
        <begin position="972"/>
        <end position="1013"/>
    </location>
</feature>
<protein>
    <recommendedName>
        <fullName evidence="2">Amidohydrolase-related domain-containing protein</fullName>
    </recommendedName>
</protein>
<organism evidence="3 4">
    <name type="scientific">Rhodotorula graminis (strain WP1)</name>
    <dbReference type="NCBI Taxonomy" id="578459"/>
    <lineage>
        <taxon>Eukaryota</taxon>
        <taxon>Fungi</taxon>
        <taxon>Dikarya</taxon>
        <taxon>Basidiomycota</taxon>
        <taxon>Pucciniomycotina</taxon>
        <taxon>Microbotryomycetes</taxon>
        <taxon>Sporidiobolales</taxon>
        <taxon>Sporidiobolaceae</taxon>
        <taxon>Rhodotorula</taxon>
    </lineage>
</organism>
<dbReference type="EMBL" id="KQ474075">
    <property type="protein sequence ID" value="KPV77215.1"/>
    <property type="molecule type" value="Genomic_DNA"/>
</dbReference>
<dbReference type="Proteomes" id="UP000053890">
    <property type="component" value="Unassembled WGS sequence"/>
</dbReference>
<dbReference type="InterPro" id="IPR006680">
    <property type="entry name" value="Amidohydro-rel"/>
</dbReference>
<dbReference type="GO" id="GO:0016810">
    <property type="term" value="F:hydrolase activity, acting on carbon-nitrogen (but not peptide) bonds"/>
    <property type="evidence" value="ECO:0007669"/>
    <property type="project" value="InterPro"/>
</dbReference>
<dbReference type="SUPFAM" id="SSF51556">
    <property type="entry name" value="Metallo-dependent hydrolases"/>
    <property type="match status" value="2"/>
</dbReference>
<reference evidence="3 4" key="1">
    <citation type="journal article" date="2015" name="Front. Microbiol.">
        <title>Genome sequence of the plant growth promoting endophytic yeast Rhodotorula graminis WP1.</title>
        <authorList>
            <person name="Firrincieli A."/>
            <person name="Otillar R."/>
            <person name="Salamov A."/>
            <person name="Schmutz J."/>
            <person name="Khan Z."/>
            <person name="Redman R.S."/>
            <person name="Fleck N.D."/>
            <person name="Lindquist E."/>
            <person name="Grigoriev I.V."/>
            <person name="Doty S.L."/>
        </authorList>
    </citation>
    <scope>NUCLEOTIDE SEQUENCE [LARGE SCALE GENOMIC DNA]</scope>
    <source>
        <strain evidence="3 4">WP1</strain>
    </source>
</reference>
<evidence type="ECO:0000256" key="1">
    <source>
        <dbReference type="SAM" id="MobiDB-lite"/>
    </source>
</evidence>
<dbReference type="InterPro" id="IPR032466">
    <property type="entry name" value="Metal_Hydrolase"/>
</dbReference>
<dbReference type="Pfam" id="PF01979">
    <property type="entry name" value="Amidohydro_1"/>
    <property type="match status" value="1"/>
</dbReference>
<dbReference type="GeneID" id="28973670"/>
<evidence type="ECO:0000313" key="3">
    <source>
        <dbReference type="EMBL" id="KPV77215.1"/>
    </source>
</evidence>
<gene>
    <name evidence="3" type="ORF">RHOBADRAFT_34712</name>
</gene>
<sequence>MKGLASSSDDEEKVKRSTVSRSRPSARPRPPHLPTSTSVSLALIAIAALWLSTRHLSSPQHGDAAAVRPLSELGPDERTSWTREVVDRCEELHALPGVPDSFSSRNLSDRYAPGTSPTLIRNATIWTGQDDGKQILYNTDVLLDRGLVVEIGEDIRLESTNTRTQVVVDAHGAWLTPGIFDMHSHVGVDSLPGLSGADDTNSVQGAVLPHLRSLDGINGHDLAFRRIVSGGVTSSLVLPGSANNVGGQAFVIKLRPTAERTIDSLVLEMPWNVKLPSGERKKRGDPPRWRHMKNACGENIRRVYGQTRLDLAWNWRSNLDKARTLKRQQDKFCRRALAATQLGRALVDDKGDIESFPDDLQLEALVDVLRGKVKVNTHCYETTDLDQYVRLTHEFEFPVAAFHHAHETYLVPDLLKSAWPGNGTSTPAVALFATNGRYKREAWRGSEYAARVLNEHNISVIFKSDHPVTDSRFLLYQAQQGHHFGLPAHKALASITTVPAITAGLSHRIGFLKPNYDADAVLWSAHPLSLGATPQQVWIDGVAQLVESFPPAPPGDDELARKNGPPQASLREDYDPTREQEDDGFDWINPGETVRRKKPEVVEHVKFVNVGEVLLKDAQQPGLVEQQDGGAAPFEVVVEDGKIVCTGDKCVTADEVKTVDLKNGSLLPTLVTFGSALGLTDIIAEKTTTDSPSFDPLLNSKLSFVQQQYGPKVSVRALDGLSFGGKQLVTAEENGVGKAITAPLGKGFFRGLSVAFRTGAAHVLEDGAILNEAAALHVAIGHFGGPAPVALEIAELRSLLLGGLDNSTFDDKWTPVDYFGEVAKGKIPLVVKANKADVIASLIRLKNEVELAGDASQRWIIHGGAEAHLLAAELAAAHIGVILSRGRSLPETWDERRALPGPPLTLDTPQTVLHRAGVMLAIGTDEEWMPRSVVQEAGWAQKLSRGQVSRKEAIAWVSTNFDELFGLEDESVDDEDARSTLSRSSATPSSLAHASSPSRAARASSSSRRLISSSHSLSFYLPPKP</sequence>
<evidence type="ECO:0000259" key="2">
    <source>
        <dbReference type="Pfam" id="PF01979"/>
    </source>
</evidence>